<dbReference type="PROSITE" id="PS51257">
    <property type="entry name" value="PROKAR_LIPOPROTEIN"/>
    <property type="match status" value="1"/>
</dbReference>
<dbReference type="PANTHER" id="PTHR32309:SF13">
    <property type="entry name" value="FERRIC ENTEROBACTIN TRANSPORT PROTEIN FEPE"/>
    <property type="match status" value="1"/>
</dbReference>
<name>A0A4R6RP41_9BURK</name>
<keyword evidence="2" id="KW-0812">Transmembrane</keyword>
<dbReference type="EMBL" id="SNXW01000001">
    <property type="protein sequence ID" value="TDP88519.1"/>
    <property type="molecule type" value="Genomic_DNA"/>
</dbReference>
<proteinExistence type="predicted"/>
<organism evidence="3 4">
    <name type="scientific">Aquabacterium commune</name>
    <dbReference type="NCBI Taxonomy" id="70586"/>
    <lineage>
        <taxon>Bacteria</taxon>
        <taxon>Pseudomonadati</taxon>
        <taxon>Pseudomonadota</taxon>
        <taxon>Betaproteobacteria</taxon>
        <taxon>Burkholderiales</taxon>
        <taxon>Aquabacterium</taxon>
    </lineage>
</organism>
<feature type="transmembrane region" description="Helical" evidence="2">
    <location>
        <begin position="20"/>
        <end position="39"/>
    </location>
</feature>
<feature type="transmembrane region" description="Helical" evidence="2">
    <location>
        <begin position="395"/>
        <end position="417"/>
    </location>
</feature>
<dbReference type="AlphaFoldDB" id="A0A4R6RP41"/>
<dbReference type="Proteomes" id="UP000294593">
    <property type="component" value="Unassembled WGS sequence"/>
</dbReference>
<sequence>MKHSKTALMSWQALQHRRWLAGFIFFFSQWMAVACWFMLPHQYLSQAVVLLDPGPSPTRLVANDERANVLAAKVSLLTSSLVAEEVIRTTGLDRSDVMRENWETGAPAGMSYEQWLQSVVMAGIVPDGSRGSMVLKIGYAATTPEPAKALANAYADALIRVSDLLNKGSDRFADQAFASAQARSRVELKAAQEALRQRGSAELLGEGLTDPGIRAFLSGSRQTSAFVRSHLEGQAQQRVLDQGRDPGSLLDDGFLNTQRQKLTVLTGQRAEAKSNMGDGHPVVKALDASIRAVEATIEAHERKRRAASALGVQIRGDVARSVSGNDMDTRSTLLEREQRRLSYEASRQGVESAGERYEEALTNAEIAVLNREAPRADVRLMSAATMPTDSWFPKLAYYVPVSLSLGLLLAWLGAGVMERADRRVRTLEDVSEVVGSGQTWSLR</sequence>
<dbReference type="InterPro" id="IPR050445">
    <property type="entry name" value="Bact_polysacc_biosynth/exp"/>
</dbReference>
<reference evidence="3 4" key="1">
    <citation type="submission" date="2019-03" db="EMBL/GenBank/DDBJ databases">
        <title>Genomic Encyclopedia of Type Strains, Phase IV (KMG-IV): sequencing the most valuable type-strain genomes for metagenomic binning, comparative biology and taxonomic classification.</title>
        <authorList>
            <person name="Goeker M."/>
        </authorList>
    </citation>
    <scope>NUCLEOTIDE SEQUENCE [LARGE SCALE GENOMIC DNA]</scope>
    <source>
        <strain evidence="3 4">DSM 11901</strain>
    </source>
</reference>
<keyword evidence="4" id="KW-1185">Reference proteome</keyword>
<protein>
    <submittedName>
        <fullName evidence="3">Uncharacterized protein involved in exopolysaccharide biosynthesis</fullName>
    </submittedName>
</protein>
<evidence type="ECO:0000256" key="2">
    <source>
        <dbReference type="SAM" id="Phobius"/>
    </source>
</evidence>
<comment type="caution">
    <text evidence="3">The sequence shown here is derived from an EMBL/GenBank/DDBJ whole genome shotgun (WGS) entry which is preliminary data.</text>
</comment>
<evidence type="ECO:0000313" key="3">
    <source>
        <dbReference type="EMBL" id="TDP88519.1"/>
    </source>
</evidence>
<dbReference type="RefSeq" id="WP_133606173.1">
    <property type="nucleotide sequence ID" value="NZ_SNXW01000001.1"/>
</dbReference>
<evidence type="ECO:0000256" key="1">
    <source>
        <dbReference type="SAM" id="Coils"/>
    </source>
</evidence>
<dbReference type="GO" id="GO:0005886">
    <property type="term" value="C:plasma membrane"/>
    <property type="evidence" value="ECO:0007669"/>
    <property type="project" value="TreeGrafter"/>
</dbReference>
<keyword evidence="2" id="KW-1133">Transmembrane helix</keyword>
<evidence type="ECO:0000313" key="4">
    <source>
        <dbReference type="Proteomes" id="UP000294593"/>
    </source>
</evidence>
<dbReference type="GO" id="GO:0004713">
    <property type="term" value="F:protein tyrosine kinase activity"/>
    <property type="evidence" value="ECO:0007669"/>
    <property type="project" value="TreeGrafter"/>
</dbReference>
<gene>
    <name evidence="3" type="ORF">EV672_101671</name>
</gene>
<accession>A0A4R6RP41</accession>
<feature type="coiled-coil region" evidence="1">
    <location>
        <begin position="283"/>
        <end position="310"/>
    </location>
</feature>
<keyword evidence="1" id="KW-0175">Coiled coil</keyword>
<keyword evidence="2" id="KW-0472">Membrane</keyword>
<dbReference type="PANTHER" id="PTHR32309">
    <property type="entry name" value="TYROSINE-PROTEIN KINASE"/>
    <property type="match status" value="1"/>
</dbReference>